<dbReference type="Gene3D" id="1.20.200.10">
    <property type="entry name" value="Fumarase/aspartase (Central domain)"/>
    <property type="match status" value="1"/>
</dbReference>
<name>A0A4S3KZH2_9GAMM</name>
<dbReference type="Gene3D" id="1.10.275.10">
    <property type="entry name" value="Fumarase/aspartase (N-terminal domain)"/>
    <property type="match status" value="1"/>
</dbReference>
<dbReference type="CDD" id="cd00332">
    <property type="entry name" value="PAL-HAL"/>
    <property type="match status" value="1"/>
</dbReference>
<dbReference type="InterPro" id="IPR008948">
    <property type="entry name" value="L-Aspartase-like"/>
</dbReference>
<dbReference type="Proteomes" id="UP000294599">
    <property type="component" value="Unassembled WGS sequence"/>
</dbReference>
<dbReference type="FunFam" id="1.10.275.10:FF:000005">
    <property type="entry name" value="Histidine ammonia-lyase"/>
    <property type="match status" value="1"/>
</dbReference>
<dbReference type="OrthoDB" id="9806955at2"/>
<dbReference type="EMBL" id="SMAF01000005">
    <property type="protein sequence ID" value="TCS99606.1"/>
    <property type="molecule type" value="Genomic_DNA"/>
</dbReference>
<dbReference type="PROSITE" id="PS00488">
    <property type="entry name" value="PAL_HISTIDASE"/>
    <property type="match status" value="1"/>
</dbReference>
<evidence type="ECO:0000313" key="3">
    <source>
        <dbReference type="Proteomes" id="UP000294599"/>
    </source>
</evidence>
<organism evidence="2 3">
    <name type="scientific">Pseudofulvimonas gallinarii</name>
    <dbReference type="NCBI Taxonomy" id="634155"/>
    <lineage>
        <taxon>Bacteria</taxon>
        <taxon>Pseudomonadati</taxon>
        <taxon>Pseudomonadota</taxon>
        <taxon>Gammaproteobacteria</taxon>
        <taxon>Lysobacterales</taxon>
        <taxon>Rhodanobacteraceae</taxon>
        <taxon>Pseudofulvimonas</taxon>
    </lineage>
</organism>
<dbReference type="GO" id="GO:0016841">
    <property type="term" value="F:ammonia-lyase activity"/>
    <property type="evidence" value="ECO:0007669"/>
    <property type="project" value="InterPro"/>
</dbReference>
<reference evidence="2 3" key="1">
    <citation type="submission" date="2019-03" db="EMBL/GenBank/DDBJ databases">
        <title>Genomic Encyclopedia of Type Strains, Phase IV (KMG-IV): sequencing the most valuable type-strain genomes for metagenomic binning, comparative biology and taxonomic classification.</title>
        <authorList>
            <person name="Goeker M."/>
        </authorList>
    </citation>
    <scope>NUCLEOTIDE SEQUENCE [LARGE SCALE GENOMIC DNA]</scope>
    <source>
        <strain evidence="2 3">DSM 21944</strain>
    </source>
</reference>
<dbReference type="InterPro" id="IPR022313">
    <property type="entry name" value="Phe/His_NH3-lyase_AS"/>
</dbReference>
<gene>
    <name evidence="2" type="ORF">EDC25_10538</name>
</gene>
<evidence type="ECO:0000256" key="1">
    <source>
        <dbReference type="ARBA" id="ARBA00023239"/>
    </source>
</evidence>
<evidence type="ECO:0000313" key="2">
    <source>
        <dbReference type="EMBL" id="TCS99606.1"/>
    </source>
</evidence>
<accession>A0A4S3KZH2</accession>
<dbReference type="Pfam" id="PF00221">
    <property type="entry name" value="Lyase_aromatic"/>
    <property type="match status" value="1"/>
</dbReference>
<dbReference type="RefSeq" id="WP_123521614.1">
    <property type="nucleotide sequence ID" value="NZ_JBHLWF010000028.1"/>
</dbReference>
<dbReference type="PANTHER" id="PTHR10362">
    <property type="entry name" value="HISTIDINE AMMONIA-LYASE"/>
    <property type="match status" value="1"/>
</dbReference>
<keyword evidence="3" id="KW-1185">Reference proteome</keyword>
<dbReference type="AlphaFoldDB" id="A0A4S3KZH2"/>
<dbReference type="InterPro" id="IPR024083">
    <property type="entry name" value="Fumarase/histidase_N"/>
</dbReference>
<dbReference type="InterPro" id="IPR001106">
    <property type="entry name" value="Aromatic_Lyase"/>
</dbReference>
<sequence>MSTIRLDGRDLGRGHVVSIARADARVELDVAALDRVRATADFLAEQLARGEPLYGVTTGFGSNADKLLGERRQRPAHLSGADADESLVAELQRKLIESHAVCVGEPLPRDVVRAMMAIRVNTLLQGHSGVRAETLEQLVACLNADLLPVIPAQGSVGASGDLAPLSHQALMLLGRGEAFLRGERMPAGEGLAAIGLRPLVLSFKEGLALNNGTTLMLAIGVLALDDMERLIKTADITAALSMEAFCARSAALDARVHAARPHPGQIATADNLRRLLDGSGLIDQPYHQAPRFHPWSAESWPDGAASRENFDLRWRWVPLGERAGREAFFQRNLPFRGGKKAQPQDSYSLRCVPQVHGAVKDARAHAARVFEIELNAVTDNPLVFPEDGSVVSAGNFHGMPLALALAHLKSALPVLASIAERRIAKLTDPATSDGLPPFLIANPEGTDSGLMIVQYTAAALVNALATRAHPAAVYSVPTSANAEDHVSMGATDALDLLAMLRDVEQVLAIELFTATQALELRQRMLDAASALAADPQRLAAKIDRPLALAPEAEARFGQELAAFAGDLRERGPAQGGAAAEAVLAAVRRSGISFLDYDRVLTGDLATAADLVRRGVPVREAEAALSAPLSV</sequence>
<dbReference type="SUPFAM" id="SSF48557">
    <property type="entry name" value="L-aspartase-like"/>
    <property type="match status" value="1"/>
</dbReference>
<proteinExistence type="predicted"/>
<keyword evidence="1 2" id="KW-0456">Lyase</keyword>
<comment type="caution">
    <text evidence="2">The sequence shown here is derived from an EMBL/GenBank/DDBJ whole genome shotgun (WGS) entry which is preliminary data.</text>
</comment>
<protein>
    <submittedName>
        <fullName evidence="2">Histidine ammonia-lyase</fullName>
    </submittedName>
</protein>